<sequence>MAAADNIRIESTTDTVDAGLVAGLLENAYKAAQPGDTIAYHAVGTGAALTNARNGLADVVITHAPSLEAQFVADGYSLGLGRQIFYSDYVIVGPKDDPAGVATKHPHDAIGAFQDIATAGAASPDTVRFRSRADASGTNVQEQIMWKMTSGVPVQQATNSADTTRAEPVGAGGAGTFPAWYVRQSGGQAENLGRVEACVVAGNGCYTMLDRGTFNKQVNDGVVTHLKIVADKNDAGAPGGKNLLINPFSVYIVNPAKFAAPPIPNVAAATRFADFLVSPAFQAALVGFPNAIDPAFLPDAFPALTLDTPLPQTAAPGDTIELDGVAKNRLPGGFNNVEAITGLPIQLQQSTDDGATWKSIGGPVNTITGGKFSITTAIGRTTKYRFSTPAYAASPYNQYSPSTQELGVVAIPTPTPEPTATATPQPTVSPTPTATPTPTVVPLAKDTTRPTVSKVSLTRRGVALSISEGGSIKLVIERRAAKGNKYTKVQTVTLKSTAAKTIKGSHKTLKAGKYRVQITATDLAGNKRTLTRNFTLK</sequence>
<dbReference type="EMBL" id="JAPDOD010000017">
    <property type="protein sequence ID" value="MDA0162256.1"/>
    <property type="molecule type" value="Genomic_DNA"/>
</dbReference>
<keyword evidence="4" id="KW-1185">Reference proteome</keyword>
<organism evidence="3 4">
    <name type="scientific">Solirubrobacter ginsenosidimutans</name>
    <dbReference type="NCBI Taxonomy" id="490573"/>
    <lineage>
        <taxon>Bacteria</taxon>
        <taxon>Bacillati</taxon>
        <taxon>Actinomycetota</taxon>
        <taxon>Thermoleophilia</taxon>
        <taxon>Solirubrobacterales</taxon>
        <taxon>Solirubrobacteraceae</taxon>
        <taxon>Solirubrobacter</taxon>
    </lineage>
</organism>
<dbReference type="PANTHER" id="PTHR37945">
    <property type="entry name" value="EXTRACELLULAR TUNGSTATE BINDING PROTEIN"/>
    <property type="match status" value="1"/>
</dbReference>
<dbReference type="Gene3D" id="3.40.190.10">
    <property type="entry name" value="Periplasmic binding protein-like II"/>
    <property type="match status" value="2"/>
</dbReference>
<feature type="domain" description="PBP" evidence="2">
    <location>
        <begin position="11"/>
        <end position="279"/>
    </location>
</feature>
<feature type="region of interest" description="Disordered" evidence="1">
    <location>
        <begin position="413"/>
        <end position="444"/>
    </location>
</feature>
<evidence type="ECO:0000313" key="3">
    <source>
        <dbReference type="EMBL" id="MDA0162256.1"/>
    </source>
</evidence>
<dbReference type="Proteomes" id="UP001149140">
    <property type="component" value="Unassembled WGS sequence"/>
</dbReference>
<gene>
    <name evidence="3" type="ORF">OM076_18430</name>
</gene>
<evidence type="ECO:0000259" key="2">
    <source>
        <dbReference type="Pfam" id="PF12849"/>
    </source>
</evidence>
<evidence type="ECO:0000256" key="1">
    <source>
        <dbReference type="SAM" id="MobiDB-lite"/>
    </source>
</evidence>
<accession>A0A9X3S3M4</accession>
<protein>
    <submittedName>
        <fullName evidence="3">Substrate-binding domain-containing protein</fullName>
    </submittedName>
</protein>
<dbReference type="Pfam" id="PF12849">
    <property type="entry name" value="PBP_like_2"/>
    <property type="match status" value="1"/>
</dbReference>
<name>A0A9X3S3M4_9ACTN</name>
<reference evidence="3" key="1">
    <citation type="submission" date="2022-10" db="EMBL/GenBank/DDBJ databases">
        <title>The WGS of Solirubrobacter ginsenosidimutans DSM 21036.</title>
        <authorList>
            <person name="Jiang Z."/>
        </authorList>
    </citation>
    <scope>NUCLEOTIDE SEQUENCE</scope>
    <source>
        <strain evidence="3">DSM 21036</strain>
    </source>
</reference>
<dbReference type="RefSeq" id="WP_270041491.1">
    <property type="nucleotide sequence ID" value="NZ_JAPDOD010000017.1"/>
</dbReference>
<feature type="compositionally biased region" description="Low complexity" evidence="1">
    <location>
        <begin position="413"/>
        <end position="426"/>
    </location>
</feature>
<dbReference type="SUPFAM" id="SSF53850">
    <property type="entry name" value="Periplasmic binding protein-like II"/>
    <property type="match status" value="1"/>
</dbReference>
<dbReference type="PANTHER" id="PTHR37945:SF1">
    <property type="entry name" value="EXTRACELLULAR TUNGSTATE BINDING PROTEIN"/>
    <property type="match status" value="1"/>
</dbReference>
<evidence type="ECO:0000313" key="4">
    <source>
        <dbReference type="Proteomes" id="UP001149140"/>
    </source>
</evidence>
<dbReference type="AlphaFoldDB" id="A0A9X3S3M4"/>
<proteinExistence type="predicted"/>
<dbReference type="InterPro" id="IPR024370">
    <property type="entry name" value="PBP_domain"/>
</dbReference>
<dbReference type="InterPro" id="IPR052738">
    <property type="entry name" value="ABC-Tungstate_binding"/>
</dbReference>
<comment type="caution">
    <text evidence="3">The sequence shown here is derived from an EMBL/GenBank/DDBJ whole genome shotgun (WGS) entry which is preliminary data.</text>
</comment>